<evidence type="ECO:0000256" key="5">
    <source>
        <dbReference type="ARBA" id="ARBA00062515"/>
    </source>
</evidence>
<dbReference type="PANTHER" id="PTHR30632">
    <property type="entry name" value="MOLYBDATE-BINDING PERIPLASMIC PROTEIN"/>
    <property type="match status" value="1"/>
</dbReference>
<dbReference type="Pfam" id="PF13531">
    <property type="entry name" value="SBP_bac_11"/>
    <property type="match status" value="1"/>
</dbReference>
<feature type="binding site" evidence="6">
    <location>
        <position position="60"/>
    </location>
    <ligand>
        <name>molybdate</name>
        <dbReference type="ChEBI" id="CHEBI:36264"/>
    </ligand>
</feature>
<feature type="chain" id="PRO_5008091858" evidence="7">
    <location>
        <begin position="24"/>
        <end position="254"/>
    </location>
</feature>
<evidence type="ECO:0000256" key="4">
    <source>
        <dbReference type="ARBA" id="ARBA00022729"/>
    </source>
</evidence>
<sequence length="254" mass="26507">MKRLLHALTLILMGCAAAGPVAAQEVTVFAAASLTNALTEVGERFAATGQGRIKPSFAASSGLAKQIENGSPAHLFVSADLEWMDYLASRRLIDPASRMNLFGNGLVLIAPSDSKLSGVAIDSATSLAKLAGDGRIVTGDPDHVPVGKYARQAFQALGQWNQIEPRLARVDSVRAALALVERGEVPLGVVYATDAAMSKKVKVLATFPANLHAPVVYPAALVAGNPSPAAKAFLAFLAGPEAKGIFARHGFRLN</sequence>
<comment type="subunit">
    <text evidence="5">The complex is composed of two ATP-binding proteins (ModC), two transmembrane proteins (ModB) and a solute-binding protein (ModA).</text>
</comment>
<proteinExistence type="inferred from homology"/>
<keyword evidence="3 6" id="KW-0479">Metal-binding</keyword>
<feature type="binding site" evidence="6">
    <location>
        <position position="191"/>
    </location>
    <ligand>
        <name>molybdate</name>
        <dbReference type="ChEBI" id="CHEBI:36264"/>
    </ligand>
</feature>
<dbReference type="FunFam" id="3.40.190.10:FF:000035">
    <property type="entry name" value="Molybdate ABC transporter substrate-binding protein"/>
    <property type="match status" value="1"/>
</dbReference>
<keyword evidence="2 6" id="KW-0500">Molybdenum</keyword>
<dbReference type="PIRSF" id="PIRSF004846">
    <property type="entry name" value="ModA"/>
    <property type="match status" value="1"/>
</dbReference>
<dbReference type="GO" id="GO:0030973">
    <property type="term" value="F:molybdate ion binding"/>
    <property type="evidence" value="ECO:0007669"/>
    <property type="project" value="TreeGrafter"/>
</dbReference>
<dbReference type="PANTHER" id="PTHR30632:SF17">
    <property type="entry name" value="MOLYBDATE-BINDING PROTEIN MODA"/>
    <property type="match status" value="1"/>
</dbReference>
<evidence type="ECO:0000313" key="9">
    <source>
        <dbReference type="Proteomes" id="UP000078543"/>
    </source>
</evidence>
<keyword evidence="9" id="KW-1185">Reference proteome</keyword>
<dbReference type="InterPro" id="IPR005950">
    <property type="entry name" value="ModA"/>
</dbReference>
<reference evidence="8 9" key="1">
    <citation type="submission" date="2016-04" db="EMBL/GenBank/DDBJ databases">
        <title>Draft genome sequence of freshwater magnetotactic bacteria Magnetospirillum marisnigri SP-1 and Magnetospirillum moscoviense BB-1.</title>
        <authorList>
            <person name="Koziaeva V."/>
            <person name="Dziuba M.V."/>
            <person name="Ivanov T.M."/>
            <person name="Kuznetsov B."/>
            <person name="Grouzdev D.S."/>
        </authorList>
    </citation>
    <scope>NUCLEOTIDE SEQUENCE [LARGE SCALE GENOMIC DNA]</scope>
    <source>
        <strain evidence="8 9">BB-1</strain>
    </source>
</reference>
<dbReference type="GO" id="GO:0046872">
    <property type="term" value="F:metal ion binding"/>
    <property type="evidence" value="ECO:0007669"/>
    <property type="project" value="UniProtKB-KW"/>
</dbReference>
<dbReference type="GO" id="GO:0030288">
    <property type="term" value="C:outer membrane-bounded periplasmic space"/>
    <property type="evidence" value="ECO:0007669"/>
    <property type="project" value="TreeGrafter"/>
</dbReference>
<dbReference type="OrthoDB" id="9785015at2"/>
<accession>A0A178MD30</accession>
<dbReference type="GO" id="GO:1901359">
    <property type="term" value="F:tungstate binding"/>
    <property type="evidence" value="ECO:0007669"/>
    <property type="project" value="UniProtKB-ARBA"/>
</dbReference>
<feature type="signal peptide" evidence="7">
    <location>
        <begin position="1"/>
        <end position="23"/>
    </location>
</feature>
<dbReference type="STRING" id="1437059.A6A05_04180"/>
<dbReference type="GO" id="GO:0015689">
    <property type="term" value="P:molybdate ion transport"/>
    <property type="evidence" value="ECO:0007669"/>
    <property type="project" value="InterPro"/>
</dbReference>
<dbReference type="Gene3D" id="3.40.190.10">
    <property type="entry name" value="Periplasmic binding protein-like II"/>
    <property type="match status" value="2"/>
</dbReference>
<dbReference type="SUPFAM" id="SSF53850">
    <property type="entry name" value="Periplasmic binding protein-like II"/>
    <property type="match status" value="1"/>
</dbReference>
<comment type="caution">
    <text evidence="8">The sequence shown here is derived from an EMBL/GenBank/DDBJ whole genome shotgun (WGS) entry which is preliminary data.</text>
</comment>
<protein>
    <submittedName>
        <fullName evidence="8">Molybdate ABC transporter substrate-binding protein</fullName>
    </submittedName>
</protein>
<dbReference type="CDD" id="cd13536">
    <property type="entry name" value="PBP2_EcModA"/>
    <property type="match status" value="1"/>
</dbReference>
<dbReference type="InterPro" id="IPR050682">
    <property type="entry name" value="ModA/WtpA"/>
</dbReference>
<feature type="binding site" evidence="6">
    <location>
        <position position="33"/>
    </location>
    <ligand>
        <name>molybdate</name>
        <dbReference type="ChEBI" id="CHEBI:36264"/>
    </ligand>
</feature>
<organism evidence="8 9">
    <name type="scientific">Magnetospirillum moscoviense</name>
    <dbReference type="NCBI Taxonomy" id="1437059"/>
    <lineage>
        <taxon>Bacteria</taxon>
        <taxon>Pseudomonadati</taxon>
        <taxon>Pseudomonadota</taxon>
        <taxon>Alphaproteobacteria</taxon>
        <taxon>Rhodospirillales</taxon>
        <taxon>Rhodospirillaceae</taxon>
        <taxon>Magnetospirillum</taxon>
    </lineage>
</organism>
<feature type="binding site" evidence="6">
    <location>
        <position position="173"/>
    </location>
    <ligand>
        <name>molybdate</name>
        <dbReference type="ChEBI" id="CHEBI:36264"/>
    </ligand>
</feature>
<evidence type="ECO:0000256" key="3">
    <source>
        <dbReference type="ARBA" id="ARBA00022723"/>
    </source>
</evidence>
<dbReference type="EMBL" id="LWQU01000174">
    <property type="protein sequence ID" value="OAN46426.1"/>
    <property type="molecule type" value="Genomic_DNA"/>
</dbReference>
<name>A0A178MD30_9PROT</name>
<evidence type="ECO:0000313" key="8">
    <source>
        <dbReference type="EMBL" id="OAN46426.1"/>
    </source>
</evidence>
<dbReference type="RefSeq" id="WP_068503788.1">
    <property type="nucleotide sequence ID" value="NZ_LWQU01000174.1"/>
</dbReference>
<dbReference type="AlphaFoldDB" id="A0A178MD30"/>
<gene>
    <name evidence="8" type="primary">modA</name>
    <name evidence="8" type="ORF">A6A05_04180</name>
</gene>
<evidence type="ECO:0000256" key="6">
    <source>
        <dbReference type="PIRSR" id="PIRSR004846-1"/>
    </source>
</evidence>
<keyword evidence="4 7" id="KW-0732">Signal</keyword>
<comment type="similarity">
    <text evidence="1">Belongs to the bacterial solute-binding protein ModA family.</text>
</comment>
<evidence type="ECO:0000256" key="7">
    <source>
        <dbReference type="SAM" id="SignalP"/>
    </source>
</evidence>
<dbReference type="NCBIfam" id="NF007958">
    <property type="entry name" value="PRK10677.1"/>
    <property type="match status" value="1"/>
</dbReference>
<dbReference type="Proteomes" id="UP000078543">
    <property type="component" value="Unassembled WGS sequence"/>
</dbReference>
<dbReference type="PROSITE" id="PS51257">
    <property type="entry name" value="PROKAR_LIPOPROTEIN"/>
    <property type="match status" value="1"/>
</dbReference>
<evidence type="ECO:0000256" key="1">
    <source>
        <dbReference type="ARBA" id="ARBA00009175"/>
    </source>
</evidence>
<dbReference type="NCBIfam" id="TIGR01256">
    <property type="entry name" value="modA"/>
    <property type="match status" value="1"/>
</dbReference>
<evidence type="ECO:0000256" key="2">
    <source>
        <dbReference type="ARBA" id="ARBA00022505"/>
    </source>
</evidence>